<comment type="similarity">
    <text evidence="10">Belongs to the G-protein coupled receptor 1 family. Vasopressin/oxytocin receptor subfamily.</text>
</comment>
<dbReference type="Proteomes" id="UP001165740">
    <property type="component" value="Chromosome 16"/>
</dbReference>
<dbReference type="GO" id="GO:0005000">
    <property type="term" value="F:vasopressin receptor activity"/>
    <property type="evidence" value="ECO:0007669"/>
    <property type="project" value="InterPro"/>
</dbReference>
<dbReference type="SUPFAM" id="SSF81321">
    <property type="entry name" value="Family A G protein-coupled receptor-like"/>
    <property type="match status" value="1"/>
</dbReference>
<evidence type="ECO:0000256" key="2">
    <source>
        <dbReference type="ARBA" id="ARBA00022475"/>
    </source>
</evidence>
<dbReference type="OMA" id="WHAGTEA"/>
<organism evidence="13 14">
    <name type="scientific">Biomphalaria glabrata</name>
    <name type="common">Bloodfluke planorb</name>
    <name type="synonym">Freshwater snail</name>
    <dbReference type="NCBI Taxonomy" id="6526"/>
    <lineage>
        <taxon>Eukaryota</taxon>
        <taxon>Metazoa</taxon>
        <taxon>Spiralia</taxon>
        <taxon>Lophotrochozoa</taxon>
        <taxon>Mollusca</taxon>
        <taxon>Gastropoda</taxon>
        <taxon>Heterobranchia</taxon>
        <taxon>Euthyneura</taxon>
        <taxon>Panpulmonata</taxon>
        <taxon>Hygrophila</taxon>
        <taxon>Lymnaeoidea</taxon>
        <taxon>Planorbidae</taxon>
        <taxon>Biomphalaria</taxon>
    </lineage>
</organism>
<keyword evidence="5 10" id="KW-0297">G-protein coupled receptor</keyword>
<feature type="domain" description="G-protein coupled receptors family 1 profile" evidence="12">
    <location>
        <begin position="45"/>
        <end position="317"/>
    </location>
</feature>
<evidence type="ECO:0000256" key="3">
    <source>
        <dbReference type="ARBA" id="ARBA00022692"/>
    </source>
</evidence>
<evidence type="ECO:0000256" key="1">
    <source>
        <dbReference type="ARBA" id="ARBA00004651"/>
    </source>
</evidence>
<keyword evidence="3 10" id="KW-0812">Transmembrane</keyword>
<dbReference type="PROSITE" id="PS50262">
    <property type="entry name" value="G_PROTEIN_RECEP_F1_2"/>
    <property type="match status" value="1"/>
</dbReference>
<feature type="transmembrane region" description="Helical" evidence="10">
    <location>
        <begin position="32"/>
        <end position="53"/>
    </location>
</feature>
<feature type="region of interest" description="Disordered" evidence="11">
    <location>
        <begin position="457"/>
        <end position="476"/>
    </location>
</feature>
<comment type="subcellular location">
    <subcellularLocation>
        <location evidence="1 10">Cell membrane</location>
        <topology evidence="1 10">Multi-pass membrane protein</topology>
    </subcellularLocation>
</comment>
<dbReference type="AlphaFoldDB" id="A0A9W2Z6B7"/>
<dbReference type="RefSeq" id="XP_055870616.1">
    <property type="nucleotide sequence ID" value="XM_056014641.1"/>
</dbReference>
<feature type="transmembrane region" description="Helical" evidence="10">
    <location>
        <begin position="298"/>
        <end position="320"/>
    </location>
</feature>
<dbReference type="OrthoDB" id="5987909at2759"/>
<evidence type="ECO:0000256" key="5">
    <source>
        <dbReference type="ARBA" id="ARBA00023040"/>
    </source>
</evidence>
<feature type="transmembrane region" description="Helical" evidence="10">
    <location>
        <begin position="104"/>
        <end position="125"/>
    </location>
</feature>
<feature type="transmembrane region" description="Helical" evidence="10">
    <location>
        <begin position="65"/>
        <end position="84"/>
    </location>
</feature>
<name>A0A9W2Z6B7_BIOGL</name>
<gene>
    <name evidence="14" type="primary">LOC106079581</name>
</gene>
<sequence length="664" mass="75111">MTSLDYMENETFEEYTNYTNENMYEFYAVPQMVFLAVVCVFIIVGNCFVLAAIRLSENGRKSRMNFFIMHLAIADLLVGVMVVIPDMATKITVEWYAGNAMCKIIQYSQTAVTYSSTYMLVSLSLDRYDAVARPMNFSRSGLQGRFLVLISWLISLAFASPTIYLYSETVREGKKQCWLEFPEVWQWQLFFTIVFVVTFLLPAIIIASCYIAIIYIIWSKGRYHEPTRESHNDTNVTHSRLIINENRHDTGRGIIPQAKIRTIKMTLIIVIVFIMCWSPFFLYNLFDLYELIPPNDSVATLFQSAAPLNSAANPIIYGIFSTRICKNLRRLPLPSFLRSLACHCQDNFCRKRSFRSRQHPYLTSQLTDPTQSTMDVHRRVDLRSHLSKRGSRLGKWTACLDDVDLIVLQEAEQKLKNSKSQNSKGAAAMGKKGGQQCWDHAVDGNYELTPLAHNEVTHRKGTSDGSDDSPQTSESNVVKGKDYIIYTEENLAFANSLPKKNDNNFFIKNDVRNPCSLESYSVNNQRLFKKNSSKDESIGICDSGYPANRSDSSLTKNNAVSNFCEIQRDEHGFNDGGQSHFDIDASSNSHNASFSECAEVCAESDLVFADDDLDGPLENCLDRSCLATRRPSGVPSVRRRLTSDDNVVLKNATCQWASVDVSAD</sequence>
<dbReference type="Pfam" id="PF00001">
    <property type="entry name" value="7tm_1"/>
    <property type="match status" value="1"/>
</dbReference>
<dbReference type="GeneID" id="106079581"/>
<evidence type="ECO:0000256" key="8">
    <source>
        <dbReference type="ARBA" id="ARBA00023180"/>
    </source>
</evidence>
<evidence type="ECO:0000259" key="12">
    <source>
        <dbReference type="PROSITE" id="PS50262"/>
    </source>
</evidence>
<dbReference type="InterPro" id="IPR001817">
    <property type="entry name" value="Vasoprsn_rcpt"/>
</dbReference>
<dbReference type="InterPro" id="IPR052665">
    <property type="entry name" value="Neuropeptide-GPCR"/>
</dbReference>
<dbReference type="GO" id="GO:0008188">
    <property type="term" value="F:neuropeptide receptor activity"/>
    <property type="evidence" value="ECO:0007669"/>
    <property type="project" value="TreeGrafter"/>
</dbReference>
<evidence type="ECO:0000256" key="11">
    <source>
        <dbReference type="SAM" id="MobiDB-lite"/>
    </source>
</evidence>
<dbReference type="PANTHER" id="PTHR24224">
    <property type="entry name" value="CARDIOACCELERATORY PEPTIDE RECEPTOR-RELATED"/>
    <property type="match status" value="1"/>
</dbReference>
<dbReference type="PRINTS" id="PR00896">
    <property type="entry name" value="VASOPRESSINR"/>
</dbReference>
<feature type="transmembrane region" description="Helical" evidence="10">
    <location>
        <begin position="146"/>
        <end position="167"/>
    </location>
</feature>
<protein>
    <submittedName>
        <fullName evidence="14">Cardioacceleratory peptide receptor-like</fullName>
    </submittedName>
</protein>
<evidence type="ECO:0000256" key="7">
    <source>
        <dbReference type="ARBA" id="ARBA00023170"/>
    </source>
</evidence>
<keyword evidence="8 10" id="KW-0325">Glycoprotein</keyword>
<keyword evidence="4 10" id="KW-1133">Transmembrane helix</keyword>
<feature type="transmembrane region" description="Helical" evidence="10">
    <location>
        <begin position="187"/>
        <end position="218"/>
    </location>
</feature>
<evidence type="ECO:0000256" key="9">
    <source>
        <dbReference type="ARBA" id="ARBA00023224"/>
    </source>
</evidence>
<accession>A0A9W2Z6B7</accession>
<dbReference type="PANTHER" id="PTHR24224:SF6">
    <property type="entry name" value="CARDIOACCELERATORY PEPTIDE RECEPTOR-RELATED"/>
    <property type="match status" value="1"/>
</dbReference>
<evidence type="ECO:0000256" key="6">
    <source>
        <dbReference type="ARBA" id="ARBA00023136"/>
    </source>
</evidence>
<evidence type="ECO:0000256" key="10">
    <source>
        <dbReference type="RuleBase" id="RU046427"/>
    </source>
</evidence>
<dbReference type="PRINTS" id="PR00237">
    <property type="entry name" value="GPCRRHODOPSN"/>
</dbReference>
<dbReference type="PROSITE" id="PS00237">
    <property type="entry name" value="G_PROTEIN_RECEP_F1_1"/>
    <property type="match status" value="1"/>
</dbReference>
<dbReference type="Gene3D" id="1.20.1070.10">
    <property type="entry name" value="Rhodopsin 7-helix transmembrane proteins"/>
    <property type="match status" value="1"/>
</dbReference>
<evidence type="ECO:0000313" key="14">
    <source>
        <dbReference type="RefSeq" id="XP_055870616.1"/>
    </source>
</evidence>
<reference evidence="14" key="1">
    <citation type="submission" date="2025-08" db="UniProtKB">
        <authorList>
            <consortium name="RefSeq"/>
        </authorList>
    </citation>
    <scope>IDENTIFICATION</scope>
</reference>
<keyword evidence="7 10" id="KW-0675">Receptor</keyword>
<evidence type="ECO:0000256" key="4">
    <source>
        <dbReference type="ARBA" id="ARBA00022989"/>
    </source>
</evidence>
<dbReference type="GO" id="GO:0005886">
    <property type="term" value="C:plasma membrane"/>
    <property type="evidence" value="ECO:0007669"/>
    <property type="project" value="UniProtKB-SubCell"/>
</dbReference>
<keyword evidence="2" id="KW-1003">Cell membrane</keyword>
<keyword evidence="13" id="KW-1185">Reference proteome</keyword>
<dbReference type="InterPro" id="IPR017452">
    <property type="entry name" value="GPCR_Rhodpsn_7TM"/>
</dbReference>
<evidence type="ECO:0000313" key="13">
    <source>
        <dbReference type="Proteomes" id="UP001165740"/>
    </source>
</evidence>
<keyword evidence="6 10" id="KW-0472">Membrane</keyword>
<dbReference type="InterPro" id="IPR000276">
    <property type="entry name" value="GPCR_Rhodpsn"/>
</dbReference>
<keyword evidence="9 10" id="KW-0807">Transducer</keyword>
<proteinExistence type="inferred from homology"/>
<feature type="transmembrane region" description="Helical" evidence="10">
    <location>
        <begin position="267"/>
        <end position="286"/>
    </location>
</feature>